<name>A0A494GA36_SOLLC</name>
<evidence type="ECO:0000256" key="1">
    <source>
        <dbReference type="ARBA" id="ARBA00005234"/>
    </source>
</evidence>
<evidence type="ECO:0000313" key="5">
    <source>
        <dbReference type="EnsemblPlants" id="Solyc00g165195.1.1"/>
    </source>
</evidence>
<reference evidence="5" key="2">
    <citation type="submission" date="2019-04" db="UniProtKB">
        <authorList>
            <consortium name="EnsemblPlants"/>
        </authorList>
    </citation>
    <scope>IDENTIFICATION</scope>
    <source>
        <strain evidence="5">cv. Heinz 1706</strain>
    </source>
</reference>
<dbReference type="InterPro" id="IPR003653">
    <property type="entry name" value="Peptidase_C48_C"/>
</dbReference>
<dbReference type="OMA" id="WTESGHP"/>
<keyword evidence="2" id="KW-0645">Protease</keyword>
<reference evidence="5" key="1">
    <citation type="journal article" date="2012" name="Nature">
        <title>The tomato genome sequence provides insights into fleshy fruit evolution.</title>
        <authorList>
            <consortium name="Tomato Genome Consortium"/>
        </authorList>
    </citation>
    <scope>NUCLEOTIDE SEQUENCE [LARGE SCALE GENOMIC DNA]</scope>
    <source>
        <strain evidence="5">cv. Heinz 1706</strain>
    </source>
</reference>
<protein>
    <recommendedName>
        <fullName evidence="4">Ubiquitin-like protease family profile domain-containing protein</fullName>
    </recommendedName>
</protein>
<dbReference type="PANTHER" id="PTHR33022:SF20">
    <property type="entry name" value="UBIQUITIN-LIKE PROTEASE FAMILY PROFILE DOMAIN-CONTAINING PROTEIN"/>
    <property type="match status" value="1"/>
</dbReference>
<sequence>MVYNQFVRYLSYYFLFKLGDNLQELNQNSPLLDHVVLGDNLNDVSGTASQDQLVLYDNVDAQQNVQRETESSSNSRVIYNIYNAASHERIAEAEESILVAAPIQMVYMPDSNQETVVTESQVELPDHLLPSVNTLQNIVLQKQVEAEVTHMPSVRHRRPGPFNISPYMTSFGSDSATIDNKNWFYNIGFERQLIDNSVYDSINNSLHHSFVVNHIKKYAQLIPMYLVKSDFYQKKGLDIASHHRYQGHTVYDSFEIVYVEDLPQQPAVSLECGVYVASYAEFLSERKDIPAVLDPKEIRLRYGALLWNYGNQKIQAGAVSDIEAPLKPVRNRTQNNSSERITIQ</sequence>
<evidence type="ECO:0000259" key="4">
    <source>
        <dbReference type="Pfam" id="PF02902"/>
    </source>
</evidence>
<dbReference type="Gramene" id="Solyc00g165195.1.1">
    <property type="protein sequence ID" value="Solyc00g165195.1.1"/>
    <property type="gene ID" value="Solyc00g165195.1"/>
</dbReference>
<evidence type="ECO:0000256" key="3">
    <source>
        <dbReference type="ARBA" id="ARBA00022801"/>
    </source>
</evidence>
<dbReference type="InParanoid" id="A0A494GA36"/>
<keyword evidence="3" id="KW-0378">Hydrolase</keyword>
<dbReference type="PANTHER" id="PTHR33022">
    <property type="entry name" value="DUF1985 DOMAIN-CONTAINING PROTEIN"/>
    <property type="match status" value="1"/>
</dbReference>
<evidence type="ECO:0000313" key="6">
    <source>
        <dbReference type="Proteomes" id="UP000004994"/>
    </source>
</evidence>
<dbReference type="GO" id="GO:0006508">
    <property type="term" value="P:proteolysis"/>
    <property type="evidence" value="ECO:0007669"/>
    <property type="project" value="UniProtKB-KW"/>
</dbReference>
<accession>A0A494GA36</accession>
<dbReference type="AlphaFoldDB" id="A0A494GA36"/>
<dbReference type="Gene3D" id="3.40.395.10">
    <property type="entry name" value="Adenoviral Proteinase, Chain A"/>
    <property type="match status" value="1"/>
</dbReference>
<comment type="similarity">
    <text evidence="1">Belongs to the peptidase C48 family.</text>
</comment>
<proteinExistence type="inferred from homology"/>
<dbReference type="InterPro" id="IPR038765">
    <property type="entry name" value="Papain-like_cys_pep_sf"/>
</dbReference>
<dbReference type="Proteomes" id="UP000004994">
    <property type="component" value="Unassembled WGS sequence"/>
</dbReference>
<dbReference type="Pfam" id="PF02902">
    <property type="entry name" value="Peptidase_C48"/>
    <property type="match status" value="1"/>
</dbReference>
<keyword evidence="6" id="KW-1185">Reference proteome</keyword>
<dbReference type="EnsemblPlants" id="Solyc00g165195.1.1">
    <property type="protein sequence ID" value="Solyc00g165195.1.1"/>
    <property type="gene ID" value="Solyc00g165195.1"/>
</dbReference>
<dbReference type="PaxDb" id="4081-Solyc00g166490.1.1"/>
<organism evidence="5">
    <name type="scientific">Solanum lycopersicum</name>
    <name type="common">Tomato</name>
    <name type="synonym">Lycopersicon esculentum</name>
    <dbReference type="NCBI Taxonomy" id="4081"/>
    <lineage>
        <taxon>Eukaryota</taxon>
        <taxon>Viridiplantae</taxon>
        <taxon>Streptophyta</taxon>
        <taxon>Embryophyta</taxon>
        <taxon>Tracheophyta</taxon>
        <taxon>Spermatophyta</taxon>
        <taxon>Magnoliopsida</taxon>
        <taxon>eudicotyledons</taxon>
        <taxon>Gunneridae</taxon>
        <taxon>Pentapetalae</taxon>
        <taxon>asterids</taxon>
        <taxon>lamiids</taxon>
        <taxon>Solanales</taxon>
        <taxon>Solanaceae</taxon>
        <taxon>Solanoideae</taxon>
        <taxon>Solaneae</taxon>
        <taxon>Solanum</taxon>
        <taxon>Solanum subgen. Lycopersicon</taxon>
    </lineage>
</organism>
<dbReference type="SUPFAM" id="SSF54001">
    <property type="entry name" value="Cysteine proteinases"/>
    <property type="match status" value="1"/>
</dbReference>
<feature type="domain" description="Ubiquitin-like protease family profile" evidence="4">
    <location>
        <begin position="179"/>
        <end position="288"/>
    </location>
</feature>
<dbReference type="GO" id="GO:0008234">
    <property type="term" value="F:cysteine-type peptidase activity"/>
    <property type="evidence" value="ECO:0007669"/>
    <property type="project" value="InterPro"/>
</dbReference>
<evidence type="ECO:0000256" key="2">
    <source>
        <dbReference type="ARBA" id="ARBA00022670"/>
    </source>
</evidence>